<comment type="caution">
    <text evidence="1">The sequence shown here is derived from an EMBL/GenBank/DDBJ whole genome shotgun (WGS) entry which is preliminary data.</text>
</comment>
<name>A0A1B6NQL9_9ZZZZ</name>
<dbReference type="Pfam" id="PF06995">
    <property type="entry name" value="Phage_P2_GpU"/>
    <property type="match status" value="1"/>
</dbReference>
<reference evidence="1" key="1">
    <citation type="submission" date="2013-11" db="EMBL/GenBank/DDBJ databases">
        <title>Microbial diversity, functional groups and degradation webs in Northern and Southern Mediterranean and Red Sea marine crude oil polluted sites.</title>
        <authorList>
            <person name="Daffonchio D."/>
            <person name="Mapelli F."/>
            <person name="Ferrer M."/>
            <person name="Richter M."/>
            <person name="Cherif A."/>
            <person name="Malkawi H.I."/>
            <person name="Yakimov M.M."/>
            <person name="Abdel-Fattah Y.R."/>
            <person name="Blaghen M."/>
            <person name="Golyshin P.N."/>
            <person name="Kalogerakis N."/>
            <person name="Boon N."/>
            <person name="Magagnini M."/>
            <person name="Fava F."/>
        </authorList>
    </citation>
    <scope>NUCLEOTIDE SEQUENCE</scope>
</reference>
<dbReference type="InterPro" id="IPR016912">
    <property type="entry name" value="Phage_P2_GpU"/>
</dbReference>
<dbReference type="EMBL" id="AYSL01001579">
    <property type="protein sequence ID" value="KTF05765.1"/>
    <property type="molecule type" value="Genomic_DNA"/>
</dbReference>
<accession>A0A1B6NQL9</accession>
<dbReference type="AlphaFoldDB" id="A0A1B6NQL9"/>
<organism evidence="1">
    <name type="scientific">marine sediment metagenome</name>
    <dbReference type="NCBI Taxonomy" id="412755"/>
    <lineage>
        <taxon>unclassified sequences</taxon>
        <taxon>metagenomes</taxon>
        <taxon>ecological metagenomes</taxon>
    </lineage>
</organism>
<dbReference type="PIRSF" id="PIRSF029208">
    <property type="entry name" value="Phage_tail_GPU"/>
    <property type="match status" value="1"/>
</dbReference>
<proteinExistence type="predicted"/>
<protein>
    <submittedName>
        <fullName evidence="1">Phage P2 GpU</fullName>
    </submittedName>
</protein>
<sequence>MLASLGLFVFETTSAAFDEISRKSGYRFGTGNAVGTRPHMQYIGQDNDDISLSGTLYPEITNGIVSLDELRDMAATGKTYALMNGNGYYYGMCYITDISETQSHLLSDGTARKISFSLALKLADDSEREQVAILDQDRADV</sequence>
<gene>
    <name evidence="1" type="ORF">MGSAQ_002738</name>
</gene>
<evidence type="ECO:0000313" key="1">
    <source>
        <dbReference type="EMBL" id="KTF05765.1"/>
    </source>
</evidence>
<dbReference type="InterPro" id="IPR009734">
    <property type="entry name" value="Myoviridae_GpU"/>
</dbReference>